<dbReference type="STRING" id="1123397.SAMN05660831_00366"/>
<proteinExistence type="inferred from homology"/>
<dbReference type="EMBL" id="FOMJ01000001">
    <property type="protein sequence ID" value="SFC99354.1"/>
    <property type="molecule type" value="Genomic_DNA"/>
</dbReference>
<feature type="domain" description="Gcp-like" evidence="7">
    <location>
        <begin position="30"/>
        <end position="164"/>
    </location>
</feature>
<evidence type="ECO:0000256" key="6">
    <source>
        <dbReference type="ARBA" id="ARBA00032446"/>
    </source>
</evidence>
<dbReference type="PANTHER" id="PTHR11735">
    <property type="entry name" value="TRNA N6-ADENOSINE THREONYLCARBAMOYLTRANSFERASE"/>
    <property type="match status" value="1"/>
</dbReference>
<evidence type="ECO:0000259" key="7">
    <source>
        <dbReference type="Pfam" id="PF00814"/>
    </source>
</evidence>
<comment type="subcellular location">
    <subcellularLocation>
        <location evidence="1">Cytoplasm</location>
    </subcellularLocation>
</comment>
<name>A0A1I1NNT5_9GAMM</name>
<evidence type="ECO:0000256" key="2">
    <source>
        <dbReference type="ARBA" id="ARBA00010493"/>
    </source>
</evidence>
<dbReference type="SUPFAM" id="SSF53067">
    <property type="entry name" value="Actin-like ATPase domain"/>
    <property type="match status" value="2"/>
</dbReference>
<dbReference type="OrthoDB" id="9809995at2"/>
<dbReference type="Pfam" id="PF00814">
    <property type="entry name" value="TsaD"/>
    <property type="match status" value="1"/>
</dbReference>
<keyword evidence="9" id="KW-1185">Reference proteome</keyword>
<evidence type="ECO:0000256" key="3">
    <source>
        <dbReference type="ARBA" id="ARBA00019012"/>
    </source>
</evidence>
<dbReference type="PANTHER" id="PTHR11735:SF11">
    <property type="entry name" value="TRNA THREONYLCARBAMOYLADENOSINE BIOSYNTHESIS PROTEIN TSAB"/>
    <property type="match status" value="1"/>
</dbReference>
<dbReference type="RefSeq" id="WP_093427039.1">
    <property type="nucleotide sequence ID" value="NZ_FOMJ01000001.1"/>
</dbReference>
<sequence length="229" mass="23254">MTTRVLALEAATDACSVALWADGVVAARREIAPRRHAELLLPWAEEVLAEAGWSRSSLDVIAFGRGPGAFTGLRIAAGVTQGLALGLGRPVAPVSTLAALALDAGEAAGSAESPVLVATALDARMGEVYWAPWRVAREAVAPLAEEAVSAPEVIGAPGEEGPWIAAGSGWGAHGEALAAVLGEPAAIEAERRPDAAAVARLASRATEGAGLVPAAEAVPVYLRPWRPGT</sequence>
<dbReference type="FunFam" id="3.30.420.40:FF:000097">
    <property type="entry name" value="tRNA threonylcarbamoyladenosine biosynthesis protein TsaB"/>
    <property type="match status" value="1"/>
</dbReference>
<keyword evidence="5" id="KW-0819">tRNA processing</keyword>
<evidence type="ECO:0000313" key="8">
    <source>
        <dbReference type="EMBL" id="SFC99354.1"/>
    </source>
</evidence>
<dbReference type="InterPro" id="IPR000905">
    <property type="entry name" value="Gcp-like_dom"/>
</dbReference>
<dbReference type="Gene3D" id="3.30.420.40">
    <property type="match status" value="2"/>
</dbReference>
<dbReference type="GO" id="GO:0005829">
    <property type="term" value="C:cytosol"/>
    <property type="evidence" value="ECO:0007669"/>
    <property type="project" value="TreeGrafter"/>
</dbReference>
<comment type="similarity">
    <text evidence="2">Belongs to the KAE1 / TsaD family. TsaB subfamily.</text>
</comment>
<evidence type="ECO:0000256" key="5">
    <source>
        <dbReference type="ARBA" id="ARBA00022694"/>
    </source>
</evidence>
<dbReference type="Proteomes" id="UP000198611">
    <property type="component" value="Unassembled WGS sequence"/>
</dbReference>
<dbReference type="GO" id="GO:0002949">
    <property type="term" value="P:tRNA threonylcarbamoyladenosine modification"/>
    <property type="evidence" value="ECO:0007669"/>
    <property type="project" value="InterPro"/>
</dbReference>
<evidence type="ECO:0000256" key="1">
    <source>
        <dbReference type="ARBA" id="ARBA00004496"/>
    </source>
</evidence>
<keyword evidence="4" id="KW-0963">Cytoplasm</keyword>
<dbReference type="InterPro" id="IPR022496">
    <property type="entry name" value="T6A_TsaB"/>
</dbReference>
<evidence type="ECO:0000313" key="9">
    <source>
        <dbReference type="Proteomes" id="UP000198611"/>
    </source>
</evidence>
<dbReference type="CDD" id="cd24032">
    <property type="entry name" value="ASKHA_NBD_TsaB"/>
    <property type="match status" value="1"/>
</dbReference>
<organism evidence="8 9">
    <name type="scientific">Thiohalospira halophila DSM 15071</name>
    <dbReference type="NCBI Taxonomy" id="1123397"/>
    <lineage>
        <taxon>Bacteria</taxon>
        <taxon>Pseudomonadati</taxon>
        <taxon>Pseudomonadota</taxon>
        <taxon>Gammaproteobacteria</taxon>
        <taxon>Thiohalospirales</taxon>
        <taxon>Thiohalospiraceae</taxon>
        <taxon>Thiohalospira</taxon>
    </lineage>
</organism>
<dbReference type="InterPro" id="IPR043129">
    <property type="entry name" value="ATPase_NBD"/>
</dbReference>
<protein>
    <recommendedName>
        <fullName evidence="3">tRNA threonylcarbamoyladenosine biosynthesis protein TsaB</fullName>
    </recommendedName>
    <alternativeName>
        <fullName evidence="6">t(6)A37 threonylcarbamoyladenosine biosynthesis protein TsaB</fullName>
    </alternativeName>
</protein>
<dbReference type="AlphaFoldDB" id="A0A1I1NNT5"/>
<evidence type="ECO:0000256" key="4">
    <source>
        <dbReference type="ARBA" id="ARBA00022490"/>
    </source>
</evidence>
<accession>A0A1I1NNT5</accession>
<dbReference type="NCBIfam" id="TIGR03725">
    <property type="entry name" value="T6A_YeaZ"/>
    <property type="match status" value="1"/>
</dbReference>
<reference evidence="8 9" key="1">
    <citation type="submission" date="2016-10" db="EMBL/GenBank/DDBJ databases">
        <authorList>
            <person name="de Groot N.N."/>
        </authorList>
    </citation>
    <scope>NUCLEOTIDE SEQUENCE [LARGE SCALE GENOMIC DNA]</scope>
    <source>
        <strain evidence="8 9">HL3</strain>
    </source>
</reference>
<gene>
    <name evidence="8" type="ORF">SAMN05660831_00366</name>
</gene>